<dbReference type="Proteomes" id="UP000023152">
    <property type="component" value="Unassembled WGS sequence"/>
</dbReference>
<dbReference type="InterPro" id="IPR011990">
    <property type="entry name" value="TPR-like_helical_dom_sf"/>
</dbReference>
<keyword evidence="1" id="KW-0802">TPR repeat</keyword>
<protein>
    <submittedName>
        <fullName evidence="2">Uncharacterized protein</fullName>
    </submittedName>
</protein>
<keyword evidence="3" id="KW-1185">Reference proteome</keyword>
<dbReference type="Gene3D" id="1.25.40.10">
    <property type="entry name" value="Tetratricopeptide repeat domain"/>
    <property type="match status" value="1"/>
</dbReference>
<name>X6LD99_RETFI</name>
<reference evidence="2 3" key="1">
    <citation type="journal article" date="2013" name="Curr. Biol.">
        <title>The Genome of the Foraminiferan Reticulomyxa filosa.</title>
        <authorList>
            <person name="Glockner G."/>
            <person name="Hulsmann N."/>
            <person name="Schleicher M."/>
            <person name="Noegel A.A."/>
            <person name="Eichinger L."/>
            <person name="Gallinger C."/>
            <person name="Pawlowski J."/>
            <person name="Sierra R."/>
            <person name="Euteneuer U."/>
            <person name="Pillet L."/>
            <person name="Moustafa A."/>
            <person name="Platzer M."/>
            <person name="Groth M."/>
            <person name="Szafranski K."/>
            <person name="Schliwa M."/>
        </authorList>
    </citation>
    <scope>NUCLEOTIDE SEQUENCE [LARGE SCALE GENOMIC DNA]</scope>
</reference>
<evidence type="ECO:0000313" key="2">
    <source>
        <dbReference type="EMBL" id="ETN99523.1"/>
    </source>
</evidence>
<dbReference type="AlphaFoldDB" id="X6LD99"/>
<evidence type="ECO:0000256" key="1">
    <source>
        <dbReference type="PROSITE-ProRule" id="PRU00339"/>
    </source>
</evidence>
<proteinExistence type="predicted"/>
<sequence>MKQIAEESLLKGEFEKSLQTWQTLLPLADAMPHLYAAYTVLMCFCFKKYEYAEIHLGNVYMELNIYDQAVKEFQQIIHIYNDHTIDQYEGIYLTNRDEINYNYAYALEQCEAYDQAVQHYHYAVEFREKEYPTYANMQALFSRSNPQGLSIVTNDVHIHNHSSGNPAVTMDLLTITTTTTATATTTSMTAATTARAPRPRRLLNSKYMKQ</sequence>
<feature type="repeat" description="TPR" evidence="1">
    <location>
        <begin position="50"/>
        <end position="83"/>
    </location>
</feature>
<evidence type="ECO:0000313" key="3">
    <source>
        <dbReference type="Proteomes" id="UP000023152"/>
    </source>
</evidence>
<accession>X6LD99</accession>
<dbReference type="OrthoDB" id="19588at2759"/>
<dbReference type="PROSITE" id="PS50005">
    <property type="entry name" value="TPR"/>
    <property type="match status" value="1"/>
</dbReference>
<comment type="caution">
    <text evidence="2">The sequence shown here is derived from an EMBL/GenBank/DDBJ whole genome shotgun (WGS) entry which is preliminary data.</text>
</comment>
<organism evidence="2 3">
    <name type="scientific">Reticulomyxa filosa</name>
    <dbReference type="NCBI Taxonomy" id="46433"/>
    <lineage>
        <taxon>Eukaryota</taxon>
        <taxon>Sar</taxon>
        <taxon>Rhizaria</taxon>
        <taxon>Retaria</taxon>
        <taxon>Foraminifera</taxon>
        <taxon>Monothalamids</taxon>
        <taxon>Reticulomyxidae</taxon>
        <taxon>Reticulomyxa</taxon>
    </lineage>
</organism>
<dbReference type="SUPFAM" id="SSF48452">
    <property type="entry name" value="TPR-like"/>
    <property type="match status" value="1"/>
</dbReference>
<gene>
    <name evidence="2" type="ORF">RFI_37947</name>
</gene>
<dbReference type="EMBL" id="ASPP01043670">
    <property type="protein sequence ID" value="ETN99523.1"/>
    <property type="molecule type" value="Genomic_DNA"/>
</dbReference>
<dbReference type="InterPro" id="IPR019734">
    <property type="entry name" value="TPR_rpt"/>
</dbReference>